<gene>
    <name evidence="1" type="ORF">DIU77_017760</name>
</gene>
<dbReference type="Gene3D" id="1.50.10.20">
    <property type="match status" value="1"/>
</dbReference>
<evidence type="ECO:0000313" key="1">
    <source>
        <dbReference type="EMBL" id="MFO7194091.1"/>
    </source>
</evidence>
<dbReference type="InterPro" id="IPR008928">
    <property type="entry name" value="6-hairpin_glycosidase_sf"/>
</dbReference>
<dbReference type="Pfam" id="PF03663">
    <property type="entry name" value="Glyco_hydro_76"/>
    <property type="match status" value="1"/>
</dbReference>
<name>A0ABD6FL72_9PSEU</name>
<accession>A0ABD6FL72</accession>
<dbReference type="EMBL" id="QGUI02000346">
    <property type="protein sequence ID" value="MFO7194091.1"/>
    <property type="molecule type" value="Genomic_DNA"/>
</dbReference>
<sequence>MIERAAEAEAAVLGRHLGLLWALPGTRLGRDAWPQAMRHRMHAGWNYWWQAHLLDCLVDAQLRAPTPRRAGLVRGLARGVWLRNRMRWINNYYDDMAWLALALHRAAAVTGMNTRRAVRRLSAELWSAWSTTEGGGIRWRRGTEYKNAPANGPAAILHARLGERDRAAAIAEWMTERLVDPRTGLVFDGLAIYRDGRPAKLSRRIYTYCQGVYLGAC</sequence>
<dbReference type="SUPFAM" id="SSF48208">
    <property type="entry name" value="Six-hairpin glycosidases"/>
    <property type="match status" value="1"/>
</dbReference>
<feature type="non-terminal residue" evidence="1">
    <location>
        <position position="217"/>
    </location>
</feature>
<dbReference type="PANTHER" id="PTHR47791">
    <property type="entry name" value="MEIOTICALLY UP-REGULATED GENE 191 PROTEIN"/>
    <property type="match status" value="1"/>
</dbReference>
<dbReference type="Proteomes" id="UP000249324">
    <property type="component" value="Unassembled WGS sequence"/>
</dbReference>
<proteinExistence type="predicted"/>
<keyword evidence="1" id="KW-0378">Hydrolase</keyword>
<dbReference type="GO" id="GO:0016787">
    <property type="term" value="F:hydrolase activity"/>
    <property type="evidence" value="ECO:0007669"/>
    <property type="project" value="UniProtKB-KW"/>
</dbReference>
<dbReference type="AlphaFoldDB" id="A0ABD6FL72"/>
<organism evidence="1 2">
    <name type="scientific">Thermocrispum agreste</name>
    <dbReference type="NCBI Taxonomy" id="37925"/>
    <lineage>
        <taxon>Bacteria</taxon>
        <taxon>Bacillati</taxon>
        <taxon>Actinomycetota</taxon>
        <taxon>Actinomycetes</taxon>
        <taxon>Pseudonocardiales</taxon>
        <taxon>Pseudonocardiaceae</taxon>
        <taxon>Thermocrispum</taxon>
    </lineage>
</organism>
<dbReference type="PANTHER" id="PTHR47791:SF3">
    <property type="entry name" value="MEIOTICALLY UP-REGULATED GENE 191 PROTEIN"/>
    <property type="match status" value="1"/>
</dbReference>
<reference evidence="1 2" key="1">
    <citation type="journal article" date="2021" name="BMC Genomics">
        <title>Genome-resolved metagenome and metatranscriptome analyses of thermophilic composting reveal key bacterial players and their metabolic interactions.</title>
        <authorList>
            <person name="Braga L.P.P."/>
            <person name="Pereira R.V."/>
            <person name="Martins L.F."/>
            <person name="Moura L.M.S."/>
            <person name="Sanchez F.B."/>
            <person name="Patane J.S.L."/>
            <person name="da Silva A.M."/>
            <person name="Setubal J.C."/>
        </authorList>
    </citation>
    <scope>NUCLEOTIDE SEQUENCE [LARGE SCALE GENOMIC DNA]</scope>
    <source>
        <strain evidence="1">ZC4RG45</strain>
    </source>
</reference>
<protein>
    <submittedName>
        <fullName evidence="1">Glycoside hydrolase family 76 protein</fullName>
    </submittedName>
</protein>
<dbReference type="InterPro" id="IPR005198">
    <property type="entry name" value="Glyco_hydro_76"/>
</dbReference>
<dbReference type="InterPro" id="IPR053169">
    <property type="entry name" value="MUG_Protein"/>
</dbReference>
<evidence type="ECO:0000313" key="2">
    <source>
        <dbReference type="Proteomes" id="UP000249324"/>
    </source>
</evidence>
<comment type="caution">
    <text evidence="1">The sequence shown here is derived from an EMBL/GenBank/DDBJ whole genome shotgun (WGS) entry which is preliminary data.</text>
</comment>